<dbReference type="EMBL" id="CP001674">
    <property type="protein sequence ID" value="ACT51684.1"/>
    <property type="molecule type" value="Genomic_DNA"/>
</dbReference>
<name>C6XAE3_METGS</name>
<protein>
    <submittedName>
        <fullName evidence="2">Endonuclease/exonuclease/phosphatase</fullName>
    </submittedName>
</protein>
<dbReference type="HOGENOM" id="CLU_060500_3_2_4"/>
<proteinExistence type="predicted"/>
<keyword evidence="2" id="KW-0540">Nuclease</keyword>
<dbReference type="eggNOG" id="COG3568">
    <property type="taxonomic scope" value="Bacteria"/>
</dbReference>
<dbReference type="KEGG" id="mei:Msip34_2447"/>
<dbReference type="AlphaFoldDB" id="C6XAE3"/>
<dbReference type="STRING" id="582744.Msip34_2447"/>
<evidence type="ECO:0000313" key="2">
    <source>
        <dbReference type="EMBL" id="ACT51684.1"/>
    </source>
</evidence>
<dbReference type="Proteomes" id="UP000002743">
    <property type="component" value="Chromosome"/>
</dbReference>
<evidence type="ECO:0000259" key="1">
    <source>
        <dbReference type="Pfam" id="PF03372"/>
    </source>
</evidence>
<dbReference type="PANTHER" id="PTHR14859">
    <property type="entry name" value="CALCOFLUOR WHITE HYPERSENSITIVE PROTEIN PRECURSOR"/>
    <property type="match status" value="1"/>
</dbReference>
<accession>C6XAE3</accession>
<dbReference type="SUPFAM" id="SSF56219">
    <property type="entry name" value="DNase I-like"/>
    <property type="match status" value="1"/>
</dbReference>
<dbReference type="PANTHER" id="PTHR14859:SF1">
    <property type="entry name" value="PGAP2-INTERACTING PROTEIN"/>
    <property type="match status" value="1"/>
</dbReference>
<dbReference type="GO" id="GO:0004519">
    <property type="term" value="F:endonuclease activity"/>
    <property type="evidence" value="ECO:0007669"/>
    <property type="project" value="UniProtKB-KW"/>
</dbReference>
<dbReference type="InterPro" id="IPR051916">
    <property type="entry name" value="GPI-anchor_lipid_remodeler"/>
</dbReference>
<reference evidence="2 3" key="2">
    <citation type="journal article" date="2011" name="J. Bacteriol.">
        <title>Genomes of three methylotrophs from a single niche uncover genetic and metabolic divergence of Methylophilaceae.</title>
        <authorList>
            <person name="Lapidus A."/>
            <person name="Clum A."/>
            <person name="Labutti K."/>
            <person name="Kaluzhnaya M.G."/>
            <person name="Lim S."/>
            <person name="Beck D.A."/>
            <person name="Glavina Del Rio T."/>
            <person name="Nolan M."/>
            <person name="Mavromatis K."/>
            <person name="Huntemann M."/>
            <person name="Lucas S."/>
            <person name="Lidstrom M.E."/>
            <person name="Ivanova N."/>
            <person name="Chistoserdova L."/>
        </authorList>
    </citation>
    <scope>NUCLEOTIDE SEQUENCE [LARGE SCALE GENOMIC DNA]</scope>
    <source>
        <strain evidence="2 3">SIP3-4</strain>
    </source>
</reference>
<keyword evidence="2" id="KW-0378">Hydrolase</keyword>
<keyword evidence="2" id="KW-0269">Exonuclease</keyword>
<dbReference type="RefSeq" id="WP_015830950.1">
    <property type="nucleotide sequence ID" value="NC_012969.1"/>
</dbReference>
<evidence type="ECO:0000313" key="3">
    <source>
        <dbReference type="Proteomes" id="UP000002743"/>
    </source>
</evidence>
<dbReference type="Gene3D" id="3.60.10.10">
    <property type="entry name" value="Endonuclease/exonuclease/phosphatase"/>
    <property type="match status" value="1"/>
</dbReference>
<gene>
    <name evidence="2" type="ordered locus">Msip34_2447</name>
</gene>
<dbReference type="GO" id="GO:0006506">
    <property type="term" value="P:GPI anchor biosynthetic process"/>
    <property type="evidence" value="ECO:0007669"/>
    <property type="project" value="TreeGrafter"/>
</dbReference>
<reference evidence="3" key="1">
    <citation type="submission" date="2009-07" db="EMBL/GenBank/DDBJ databases">
        <title>Complete sequence of chromosome of Methylovorus sp. SIP3-4.</title>
        <authorList>
            <person name="Lucas S."/>
            <person name="Copeland A."/>
            <person name="Lapidus A."/>
            <person name="Glavina del Rio T."/>
            <person name="Tice H."/>
            <person name="Bruce D."/>
            <person name="Goodwin L."/>
            <person name="Pitluck S."/>
            <person name="Clum A."/>
            <person name="Larimer F."/>
            <person name="Land M."/>
            <person name="Hauser L."/>
            <person name="Kyrpides N."/>
            <person name="Mikhailova N."/>
            <person name="Kayluzhnaya M."/>
            <person name="Chistoserdova L."/>
        </authorList>
    </citation>
    <scope>NUCLEOTIDE SEQUENCE [LARGE SCALE GENOMIC DNA]</scope>
    <source>
        <strain evidence="3">SIP3-4</strain>
    </source>
</reference>
<dbReference type="GO" id="GO:0004527">
    <property type="term" value="F:exonuclease activity"/>
    <property type="evidence" value="ECO:0007669"/>
    <property type="project" value="UniProtKB-KW"/>
</dbReference>
<sequence length="250" mass="28128">MLPTLRVATFNIHKGLTSFNARLALHDQREMIRNLQADVVFLQEVQDEHHGNGLRFKHWPAAGQTHFLADACGPNYAYGKNAVYPGGHHGNAVLSRFPILQSTTHDISAHEIEQRGLLHCEIAIEGWPQTLHCICVHLGLLARWRFKQFGALRDYIHAVIPEDAPLVIAGDFNDWRLSAGHQVMDGLNMREVFEHAHGKPARSFPSMFPLFRLDRIYVRGFNIHSAHVHGGPRTALTSDHAALSAVLEKR</sequence>
<dbReference type="GO" id="GO:0016020">
    <property type="term" value="C:membrane"/>
    <property type="evidence" value="ECO:0007669"/>
    <property type="project" value="GOC"/>
</dbReference>
<organism evidence="2 3">
    <name type="scientific">Methylovorus glucosotrophus (strain SIP3-4)</name>
    <dbReference type="NCBI Taxonomy" id="582744"/>
    <lineage>
        <taxon>Bacteria</taxon>
        <taxon>Pseudomonadati</taxon>
        <taxon>Pseudomonadota</taxon>
        <taxon>Betaproteobacteria</taxon>
        <taxon>Nitrosomonadales</taxon>
        <taxon>Methylophilaceae</taxon>
        <taxon>Methylovorus</taxon>
    </lineage>
</organism>
<keyword evidence="3" id="KW-1185">Reference proteome</keyword>
<feature type="domain" description="Endonuclease/exonuclease/phosphatase" evidence="1">
    <location>
        <begin position="8"/>
        <end position="240"/>
    </location>
</feature>
<dbReference type="InterPro" id="IPR005135">
    <property type="entry name" value="Endo/exonuclease/phosphatase"/>
</dbReference>
<dbReference type="InterPro" id="IPR036691">
    <property type="entry name" value="Endo/exonu/phosph_ase_sf"/>
</dbReference>
<keyword evidence="2" id="KW-0255">Endonuclease</keyword>
<dbReference type="OrthoDB" id="9793162at2"/>
<dbReference type="Pfam" id="PF03372">
    <property type="entry name" value="Exo_endo_phos"/>
    <property type="match status" value="1"/>
</dbReference>